<evidence type="ECO:0000256" key="1">
    <source>
        <dbReference type="SAM" id="Coils"/>
    </source>
</evidence>
<feature type="coiled-coil region" evidence="1">
    <location>
        <begin position="155"/>
        <end position="182"/>
    </location>
</feature>
<feature type="non-terminal residue" evidence="2">
    <location>
        <position position="1"/>
    </location>
</feature>
<proteinExistence type="predicted"/>
<feature type="coiled-coil region" evidence="1">
    <location>
        <begin position="38"/>
        <end position="105"/>
    </location>
</feature>
<dbReference type="AlphaFoldDB" id="X0WR11"/>
<dbReference type="EMBL" id="BARS01038710">
    <property type="protein sequence ID" value="GAG25652.1"/>
    <property type="molecule type" value="Genomic_DNA"/>
</dbReference>
<sequence>EKEKKTPVDYVIPVDTSKSTVIKPQPAQTSSATLEILCQDLQADLNKYKKIVEKLNQDKSELQQSIEKGGFKLEPEEIKGLKKENEVLKTELSQVQEILKEKSRATAETLSLVESERLVEDLQIQLKLKDQVITELKSSNQPQIITPQGPMSNLVEDLQKRINKLKIAIEEKNKIIEELKTS</sequence>
<comment type="caution">
    <text evidence="2">The sequence shown here is derived from an EMBL/GenBank/DDBJ whole genome shotgun (WGS) entry which is preliminary data.</text>
</comment>
<accession>X0WR11</accession>
<keyword evidence="1" id="KW-0175">Coiled coil</keyword>
<protein>
    <submittedName>
        <fullName evidence="2">Uncharacterized protein</fullName>
    </submittedName>
</protein>
<name>X0WR11_9ZZZZ</name>
<reference evidence="2" key="1">
    <citation type="journal article" date="2014" name="Front. Microbiol.">
        <title>High frequency of phylogenetically diverse reductive dehalogenase-homologous genes in deep subseafloor sedimentary metagenomes.</title>
        <authorList>
            <person name="Kawai M."/>
            <person name="Futagami T."/>
            <person name="Toyoda A."/>
            <person name="Takaki Y."/>
            <person name="Nishi S."/>
            <person name="Hori S."/>
            <person name="Arai W."/>
            <person name="Tsubouchi T."/>
            <person name="Morono Y."/>
            <person name="Uchiyama I."/>
            <person name="Ito T."/>
            <person name="Fujiyama A."/>
            <person name="Inagaki F."/>
            <person name="Takami H."/>
        </authorList>
    </citation>
    <scope>NUCLEOTIDE SEQUENCE</scope>
    <source>
        <strain evidence="2">Expedition CK06-06</strain>
    </source>
</reference>
<organism evidence="2">
    <name type="scientific">marine sediment metagenome</name>
    <dbReference type="NCBI Taxonomy" id="412755"/>
    <lineage>
        <taxon>unclassified sequences</taxon>
        <taxon>metagenomes</taxon>
        <taxon>ecological metagenomes</taxon>
    </lineage>
</organism>
<gene>
    <name evidence="2" type="ORF">S01H1_59200</name>
</gene>
<evidence type="ECO:0000313" key="2">
    <source>
        <dbReference type="EMBL" id="GAG25652.1"/>
    </source>
</evidence>